<reference evidence="4 5" key="1">
    <citation type="submission" date="2019-06" db="EMBL/GenBank/DDBJ databases">
        <authorList>
            <person name="Li M."/>
        </authorList>
    </citation>
    <scope>NUCLEOTIDE SEQUENCE [LARGE SCALE GENOMIC DNA]</scope>
    <source>
        <strain evidence="4 5">BGMRC2036</strain>
    </source>
</reference>
<feature type="chain" id="PRO_5021432954" evidence="2">
    <location>
        <begin position="34"/>
        <end position="2292"/>
    </location>
</feature>
<dbReference type="SMART" id="SM00869">
    <property type="entry name" value="Autotransporter"/>
    <property type="match status" value="1"/>
</dbReference>
<evidence type="ECO:0000313" key="4">
    <source>
        <dbReference type="EMBL" id="TPW29987.1"/>
    </source>
</evidence>
<protein>
    <submittedName>
        <fullName evidence="4">Autotransporter outer membrane beta-barrel domain-containing protein</fullName>
    </submittedName>
</protein>
<dbReference type="EMBL" id="VHLG01000007">
    <property type="protein sequence ID" value="TPW29987.1"/>
    <property type="molecule type" value="Genomic_DNA"/>
</dbReference>
<feature type="region of interest" description="Disordered" evidence="1">
    <location>
        <begin position="1078"/>
        <end position="1099"/>
    </location>
</feature>
<dbReference type="Proteomes" id="UP000318801">
    <property type="component" value="Unassembled WGS sequence"/>
</dbReference>
<feature type="signal peptide" evidence="2">
    <location>
        <begin position="1"/>
        <end position="33"/>
    </location>
</feature>
<dbReference type="OrthoDB" id="7794164at2"/>
<dbReference type="SUPFAM" id="SSF103515">
    <property type="entry name" value="Autotransporter"/>
    <property type="match status" value="1"/>
</dbReference>
<dbReference type="RefSeq" id="WP_141149197.1">
    <property type="nucleotide sequence ID" value="NZ_VHLG01000007.1"/>
</dbReference>
<comment type="caution">
    <text evidence="4">The sequence shown here is derived from an EMBL/GenBank/DDBJ whole genome shotgun (WGS) entry which is preliminary data.</text>
</comment>
<feature type="domain" description="Autotransporter" evidence="3">
    <location>
        <begin position="2012"/>
        <end position="2292"/>
    </location>
</feature>
<evidence type="ECO:0000259" key="3">
    <source>
        <dbReference type="PROSITE" id="PS51208"/>
    </source>
</evidence>
<feature type="compositionally biased region" description="Gly residues" evidence="1">
    <location>
        <begin position="1082"/>
        <end position="1092"/>
    </location>
</feature>
<evidence type="ECO:0000256" key="1">
    <source>
        <dbReference type="SAM" id="MobiDB-lite"/>
    </source>
</evidence>
<evidence type="ECO:0000256" key="2">
    <source>
        <dbReference type="SAM" id="SignalP"/>
    </source>
</evidence>
<keyword evidence="2" id="KW-0732">Signal</keyword>
<accession>A0A506UE34</accession>
<dbReference type="InterPro" id="IPR005546">
    <property type="entry name" value="Autotransporte_beta"/>
</dbReference>
<dbReference type="InterPro" id="IPR036709">
    <property type="entry name" value="Autotransporte_beta_dom_sf"/>
</dbReference>
<keyword evidence="5" id="KW-1185">Reference proteome</keyword>
<evidence type="ECO:0000313" key="5">
    <source>
        <dbReference type="Proteomes" id="UP000318801"/>
    </source>
</evidence>
<proteinExistence type="predicted"/>
<name>A0A506UE34_9HYPH</name>
<organism evidence="4 5">
    <name type="scientific">Martelella alba</name>
    <dbReference type="NCBI Taxonomy" id="2590451"/>
    <lineage>
        <taxon>Bacteria</taxon>
        <taxon>Pseudomonadati</taxon>
        <taxon>Pseudomonadota</taxon>
        <taxon>Alphaproteobacteria</taxon>
        <taxon>Hyphomicrobiales</taxon>
        <taxon>Aurantimonadaceae</taxon>
        <taxon>Martelella</taxon>
    </lineage>
</organism>
<sequence>MKAKSNQNQRVAHRKARARWIASSLLFQSTALAGTLAGVPMPFYSRGYSRAYAAATCDPSSTSGIINDTSGASSTTFSCTISSTTTLTSSQYAYGGAYTFYQDLKKYRFYDKYANGLNYYTDFYHRISKGQPGLNISVTNSATIDVTAASDTSNLISTTTNSSYLYYMNATQTAGLSVVSRGSNAWYYSAQGGVSGDGGDGGNVYIKNTGSITSTVGGGIYALSRGGDGLLAYRGGNGGTVTIVSSGDVSGSTSGIVAISLGGTSHGPVYGYQRNAQAGTGGDVSVTVYGNVSATTSGPAVFAASYGGNSPRAKSTFYNYADEVYYWRGEQLEGGGGGDAGSVTVNIGSSTTAFSGTISTVSSGDISAAGITRSSGAAISAISIGGQGINTYSDGYDTYYSGGKGGDVTIDVVATSSALIETKGDNSPAILAQSAGGASPQDTSSFNTTLSAYTGGDGGTVSVTLSGGGTIETTGNYSSGVVAQSLGGAGKSTLDDSTYGNAGSGGSVTVKSDFTITTKGNYSHGIVAQSAAAAFGYGIYSYDGNGDLIWGDDNDSSSGSGDVTVYNYGNITTYGYSSHGIIAQSIGGGGGILNATATLATNSDGTLDTKASQTIGSGSTGAAGATVKVTNSGTIITHGGTSSTDELKIDDTVLTGGIGILAQSIGGGGGVIIGSGTAAAIGGSGDDGDDGSDGGAVYVTNSGTIITYGAEAHGIVAQSIGGGGGVGTNGYGFISSIGGSGGNGGAGGAVTVTNSGTIKTAGDYASAIIAQSIGGGGGTGGKASTFGLGLAISTGGSGGGGGDGGTVTLKTTSSSVISTSGDHATAILLQSIGGGGGSGGSAKSDADGADFSLSIATGGSGGDGGDGGSVYSTLAGTVSTTGTDSIGVLVQSIGGGGGDGGGSTANSLAVGIPDNEEGGSYALAISISHGGSGGDGGDGGKAFAHVDQGATISTTGDGSSALVVQSIGGGGGSGGDSTAASGTFTLQAMLESLSHSLAELEGDTVTLGLEVSIGGSAGGGGDGGFAYAHNEGTISTEGDFAYGMLVQSIGGGGGTGGTGKSKALDIFTDTKTNLSVTLGGSSSSGGDGGTAKGGVSSTGSITTTGDNSIALAVQSIGGGGGTGGSGTGQADADNSIALAFGSTGGSGGKGGTAYAWNAGTIITKGDASNGVLVQSIGGGGGTGGDGTSSVTHASDFDKELKKFQNVTLKASGDITTTISGTLGASGGDGGDGGKVYFGIGTTGDDKEIKTGLIKTYGPISHGVVAQSIGGGGGSVAVSSSQNETTLAANLDGFNSLSVDVSLGLGAVSDDMPGNGDDVTVYASDTYTYGFSSIGVIAQSIGGGGGVATFSGYAADSIAITLGAKLSNGDDDASLTSGDVYVALVSGEKIATTGDNSSGVIAQSIAGGGGIAITALGTETDVNDDTISDVITVQLGTYGSGDMLPNIQSGTVSVTNSGTIKTTGTRAFGIVAQSIGAGGGLVNASSAAISSVTFVEKAYTGGADDVSVSLSSGTIITSGDGAAGVVAQSIAGGGGLAADLSSGRIYAYYVSKSDAKYSYYSKDYLQGYANSGTVTVTVDDNSSISTSGDYAHGIIAQSISGSGGIFERNGKVYAGSLHRYLSSGFTSSSGDVNVTVDGSVTVTGAHSWGVWTQTQDSTITVTVGSSGSISSTSSSDSNGGAVYAAYSSKGSFKLVNSGNITGNVVVSKAGTVSTYKDYSSTVSASADGVISLSSEAAEGSSLMLNQGTFTTGVIAGLSTVLNSGQINIGGEGNIQQTVFTGDLIGVGSSDYGSTYDAETLGLSSLFSAFSYYSGTTKTSWSTTSSSKGGLITGLDVDMENGISDTIVVEGDFAGTWGVDVNANSLLPNSRTDFLKVMGTDSSDISVLDSLVYDFSDISTSSDGWLGFSVDSAKFANSGVSLGRNASEVASAMQQAWDSIKDGSATEITFGDDEISLGQLFGAFNQSNAETFSDMLLTLASQTAAAPLADSPSAAIAAANSVLSCPAFETGSVITDEGSCVWGRLYGSDARQGGVNDSSAFNKSSAGIQAGGQTALEDGWFLGAGVTYENSWFFNDSRTEKMSQEAFTGAVALKKEVGNWLFGLVGGGGYNWGDSKRYINLDTLSAVAEGSPDSAMLFARARASYEFALSDDFYMRPRVDLDVVNMYQKSYNETGAGALNLKVDSNSDTVFGVTPAIEFGAKLPFLEDMPARLYADLGVSFLSSDEWETTAKLAGLSSMDSFSTFTPIADTVGHVTLGLDLAKRQGMEFKIQYEGSFADEYQSHVGSLRFGYRF</sequence>
<dbReference type="PROSITE" id="PS51208">
    <property type="entry name" value="AUTOTRANSPORTER"/>
    <property type="match status" value="1"/>
</dbReference>
<gene>
    <name evidence="4" type="ORF">FJU08_11675</name>
</gene>